<evidence type="ECO:0000256" key="1">
    <source>
        <dbReference type="ARBA" id="ARBA00004651"/>
    </source>
</evidence>
<evidence type="ECO:0000256" key="3">
    <source>
        <dbReference type="ARBA" id="ARBA00022475"/>
    </source>
</evidence>
<sequence length="501" mass="55175">MPLIATEEEEGGRLRATPKFTQRVGVLVALPTQTLAKLFVEPMETMTSLRTHPMRLNLAAGFDEGNVKNGSRKYSRATLAAFSIGTYLAWTNVTLVTRFKKDAFVVKQKVFWVTLLVPLAAVLGIMPVRMLANRFGHKRTIWAITVPLCLSWYIIAFAKSKIWIFLALFAAGAACGAASVVVPMFISEIAERSTGGLFGVAFQLQITAGILFTYATAFTYNLPSTAILCSVAPTLLLISFPFVPESPAWLVMRGRKDEAYDALRRFRGWPRYRIETELTRLELYAAKVRVGISELKNHRRPTCIMLGLIILQQFSGVTVLLIYANGIFNISKVSSPSPLESSVIIGGVQVIATCFSNIIIKWVDKKLLLFLSASDSHDLSRVFWVPVLSIAVFLAAFSLGFASIPWMIISELFDSSVRSAACFAGAMCSWMSAFLAIKCFQCIDDLVGISSSFAMFGMVNLIGTVFVSALVPAAKSRSEEEVQIELYLARNRIPGESMSET</sequence>
<reference evidence="11 12" key="1">
    <citation type="journal article" date="2010" name="Science">
        <title>Genomic comparison of the ants Camponotus floridanus and Harpegnathos saltator.</title>
        <authorList>
            <person name="Bonasio R."/>
            <person name="Zhang G."/>
            <person name="Ye C."/>
            <person name="Mutti N.S."/>
            <person name="Fang X."/>
            <person name="Qin N."/>
            <person name="Donahue G."/>
            <person name="Yang P."/>
            <person name="Li Q."/>
            <person name="Li C."/>
            <person name="Zhang P."/>
            <person name="Huang Z."/>
            <person name="Berger S.L."/>
            <person name="Reinberg D."/>
            <person name="Wang J."/>
            <person name="Liebig J."/>
        </authorList>
    </citation>
    <scope>NUCLEOTIDE SEQUENCE [LARGE SCALE GENOMIC DNA]</scope>
    <source>
        <strain evidence="11 12">R22 G/1</strain>
    </source>
</reference>
<dbReference type="InterPro" id="IPR005828">
    <property type="entry name" value="MFS_sugar_transport-like"/>
</dbReference>
<dbReference type="PRINTS" id="PR00171">
    <property type="entry name" value="SUGRTRNSPORT"/>
</dbReference>
<evidence type="ECO:0000313" key="12">
    <source>
        <dbReference type="Proteomes" id="UP000008237"/>
    </source>
</evidence>
<dbReference type="PROSITE" id="PS50850">
    <property type="entry name" value="MFS"/>
    <property type="match status" value="1"/>
</dbReference>
<evidence type="ECO:0000256" key="5">
    <source>
        <dbReference type="ARBA" id="ARBA00022692"/>
    </source>
</evidence>
<evidence type="ECO:0000256" key="6">
    <source>
        <dbReference type="ARBA" id="ARBA00022989"/>
    </source>
</evidence>
<evidence type="ECO:0000256" key="7">
    <source>
        <dbReference type="ARBA" id="ARBA00023136"/>
    </source>
</evidence>
<feature type="transmembrane region" description="Helical" evidence="9">
    <location>
        <begin position="303"/>
        <end position="323"/>
    </location>
</feature>
<dbReference type="PANTHER" id="PTHR48021">
    <property type="match status" value="1"/>
</dbReference>
<feature type="transmembrane region" description="Helical" evidence="9">
    <location>
        <begin position="449"/>
        <end position="471"/>
    </location>
</feature>
<feature type="transmembrane region" description="Helical" evidence="9">
    <location>
        <begin position="110"/>
        <end position="128"/>
    </location>
</feature>
<dbReference type="OrthoDB" id="6612291at2759"/>
<keyword evidence="5 9" id="KW-0812">Transmembrane</keyword>
<keyword evidence="8" id="KW-0325">Glycoprotein</keyword>
<keyword evidence="6 9" id="KW-1133">Transmembrane helix</keyword>
<organism evidence="12">
    <name type="scientific">Harpegnathos saltator</name>
    <name type="common">Jerdon's jumping ant</name>
    <dbReference type="NCBI Taxonomy" id="610380"/>
    <lineage>
        <taxon>Eukaryota</taxon>
        <taxon>Metazoa</taxon>
        <taxon>Ecdysozoa</taxon>
        <taxon>Arthropoda</taxon>
        <taxon>Hexapoda</taxon>
        <taxon>Insecta</taxon>
        <taxon>Pterygota</taxon>
        <taxon>Neoptera</taxon>
        <taxon>Endopterygota</taxon>
        <taxon>Hymenoptera</taxon>
        <taxon>Apocrita</taxon>
        <taxon>Aculeata</taxon>
        <taxon>Formicoidea</taxon>
        <taxon>Formicidae</taxon>
        <taxon>Ponerinae</taxon>
        <taxon>Ponerini</taxon>
        <taxon>Harpegnathos</taxon>
    </lineage>
</organism>
<dbReference type="GO" id="GO:0005886">
    <property type="term" value="C:plasma membrane"/>
    <property type="evidence" value="ECO:0007669"/>
    <property type="project" value="UniProtKB-SubCell"/>
</dbReference>
<feature type="transmembrane region" description="Helical" evidence="9">
    <location>
        <begin position="140"/>
        <end position="156"/>
    </location>
</feature>
<evidence type="ECO:0000259" key="10">
    <source>
        <dbReference type="PROSITE" id="PS50850"/>
    </source>
</evidence>
<dbReference type="InterPro" id="IPR050549">
    <property type="entry name" value="MFS_Trehalose_Transporter"/>
</dbReference>
<protein>
    <submittedName>
        <fullName evidence="11">Solute carrier family 2, facilitated glucose transporter member 8</fullName>
    </submittedName>
</protein>
<dbReference type="FunFam" id="1.20.1250.20:FF:000218">
    <property type="entry name" value="facilitated trehalose transporter Tret1"/>
    <property type="match status" value="1"/>
</dbReference>
<evidence type="ECO:0000313" key="11">
    <source>
        <dbReference type="EMBL" id="EFN79187.1"/>
    </source>
</evidence>
<gene>
    <name evidence="11" type="ORF">EAI_10180</name>
</gene>
<feature type="transmembrane region" description="Helical" evidence="9">
    <location>
        <begin position="415"/>
        <end position="437"/>
    </location>
</feature>
<dbReference type="GO" id="GO:0022857">
    <property type="term" value="F:transmembrane transporter activity"/>
    <property type="evidence" value="ECO:0007669"/>
    <property type="project" value="InterPro"/>
</dbReference>
<feature type="transmembrane region" description="Helical" evidence="9">
    <location>
        <begin position="162"/>
        <end position="185"/>
    </location>
</feature>
<feature type="transmembrane region" description="Helical" evidence="9">
    <location>
        <begin position="197"/>
        <end position="218"/>
    </location>
</feature>
<keyword evidence="3" id="KW-1003">Cell membrane</keyword>
<dbReference type="Proteomes" id="UP000008237">
    <property type="component" value="Unassembled WGS sequence"/>
</dbReference>
<dbReference type="InterPro" id="IPR003663">
    <property type="entry name" value="Sugar/inositol_transpt"/>
</dbReference>
<dbReference type="PANTHER" id="PTHR48021:SF1">
    <property type="entry name" value="GH07001P-RELATED"/>
    <property type="match status" value="1"/>
</dbReference>
<feature type="transmembrane region" description="Helical" evidence="9">
    <location>
        <begin position="343"/>
        <end position="363"/>
    </location>
</feature>
<keyword evidence="7 9" id="KW-0472">Membrane</keyword>
<evidence type="ECO:0000256" key="4">
    <source>
        <dbReference type="ARBA" id="ARBA00022597"/>
    </source>
</evidence>
<dbReference type="InterPro" id="IPR036259">
    <property type="entry name" value="MFS_trans_sf"/>
</dbReference>
<feature type="domain" description="Major facilitator superfamily (MFS) profile" evidence="10">
    <location>
        <begin position="73"/>
        <end position="475"/>
    </location>
</feature>
<dbReference type="Pfam" id="PF00083">
    <property type="entry name" value="Sugar_tr"/>
    <property type="match status" value="1"/>
</dbReference>
<evidence type="ECO:0000256" key="9">
    <source>
        <dbReference type="SAM" id="Phobius"/>
    </source>
</evidence>
<dbReference type="InParanoid" id="E2BYN3"/>
<comment type="subcellular location">
    <subcellularLocation>
        <location evidence="1">Cell membrane</location>
        <topology evidence="1">Multi-pass membrane protein</topology>
    </subcellularLocation>
</comment>
<keyword evidence="2" id="KW-0813">Transport</keyword>
<keyword evidence="12" id="KW-1185">Reference proteome</keyword>
<feature type="transmembrane region" description="Helical" evidence="9">
    <location>
        <begin position="383"/>
        <end position="409"/>
    </location>
</feature>
<accession>E2BYN3</accession>
<dbReference type="InterPro" id="IPR020846">
    <property type="entry name" value="MFS_dom"/>
</dbReference>
<dbReference type="Gene3D" id="1.20.1250.20">
    <property type="entry name" value="MFS general substrate transporter like domains"/>
    <property type="match status" value="1"/>
</dbReference>
<proteinExistence type="predicted"/>
<evidence type="ECO:0000256" key="2">
    <source>
        <dbReference type="ARBA" id="ARBA00022448"/>
    </source>
</evidence>
<evidence type="ECO:0000256" key="8">
    <source>
        <dbReference type="ARBA" id="ARBA00023180"/>
    </source>
</evidence>
<feature type="transmembrane region" description="Helical" evidence="9">
    <location>
        <begin position="74"/>
        <end position="90"/>
    </location>
</feature>
<dbReference type="AlphaFoldDB" id="E2BYN3"/>
<dbReference type="SUPFAM" id="SSF103473">
    <property type="entry name" value="MFS general substrate transporter"/>
    <property type="match status" value="1"/>
</dbReference>
<feature type="transmembrane region" description="Helical" evidence="9">
    <location>
        <begin position="224"/>
        <end position="243"/>
    </location>
</feature>
<keyword evidence="4 11" id="KW-0762">Sugar transport</keyword>
<dbReference type="OMA" id="RRIQWRF"/>
<dbReference type="EMBL" id="GL451499">
    <property type="protein sequence ID" value="EFN79187.1"/>
    <property type="molecule type" value="Genomic_DNA"/>
</dbReference>
<name>E2BYN3_HARSA</name>